<sequence length="359" mass="41664">MQIEKKYSYTQRTDDTILASTLSNTDEIVMVLSNGDVTRHNFQTDKTTLVSTLQDSMGYTDDGFDLTAPISIYTLDDIIVIVNDFKRHGYIINPKQEYRLHLWRGDYYANITKYPIALYKDANEIPHIIYADDWNHVQIMNLDTRQVLTAAKSLIEDAAEEKHIEFYKTHKEHNKLAWPSTYDYFYGKLLLSPNHQYFASVGWVWGSFDCINAYDVCNFITNPRIQDIIVHGGEHESRQICWVSNNILAVEHSPYTEEEEEATEDTLDEIHLYLLEENKATLLDKIQLQDKAIQYNAMYFDAILDAFVLVNSDEGVYIVSKNGEVLHQDHTIRTYIYNTTSQQFLSCNEKGVSIYDLKL</sequence>
<dbReference type="AlphaFoldDB" id="A0AAI8G4X6"/>
<protein>
    <submittedName>
        <fullName evidence="1">Uncharacterized protein</fullName>
    </submittedName>
</protein>
<evidence type="ECO:0000313" key="1">
    <source>
        <dbReference type="EMBL" id="ALU26687.1"/>
    </source>
</evidence>
<dbReference type="EMBL" id="CP013690">
    <property type="protein sequence ID" value="ALU26687.1"/>
    <property type="molecule type" value="Genomic_DNA"/>
</dbReference>
<dbReference type="Proteomes" id="UP000069030">
    <property type="component" value="Chromosome"/>
</dbReference>
<gene>
    <name evidence="1" type="ORF">AS202_11245</name>
</gene>
<organism evidence="1 2">
    <name type="scientific">Myroides odoratimimus</name>
    <dbReference type="NCBI Taxonomy" id="76832"/>
    <lineage>
        <taxon>Bacteria</taxon>
        <taxon>Pseudomonadati</taxon>
        <taxon>Bacteroidota</taxon>
        <taxon>Flavobacteriia</taxon>
        <taxon>Flavobacteriales</taxon>
        <taxon>Flavobacteriaceae</taxon>
        <taxon>Myroides</taxon>
    </lineage>
</organism>
<proteinExistence type="predicted"/>
<accession>A0AAI8G4X6</accession>
<dbReference type="KEGG" id="mod:AS202_11245"/>
<reference evidence="1 2" key="1">
    <citation type="journal article" date="2016" name="J. Zhejiang Univ. Sci. B">
        <title>Antibiotic resistance mechanisms of Myroides sp.</title>
        <authorList>
            <person name="Hu S."/>
            <person name="Yuan S."/>
            <person name="Qu H."/>
            <person name="Jiang T."/>
            <person name="Zhou Y."/>
            <person name="Wang M."/>
            <person name="Ming D."/>
        </authorList>
    </citation>
    <scope>NUCLEOTIDE SEQUENCE [LARGE SCALE GENOMIC DNA]</scope>
    <source>
        <strain evidence="1 2">PR63039</strain>
    </source>
</reference>
<evidence type="ECO:0000313" key="2">
    <source>
        <dbReference type="Proteomes" id="UP000069030"/>
    </source>
</evidence>
<name>A0AAI8G4X6_9FLAO</name>
<dbReference type="RefSeq" id="WP_058699438.1">
    <property type="nucleotide sequence ID" value="NZ_CP013690.1"/>
</dbReference>